<dbReference type="GO" id="GO:0005524">
    <property type="term" value="F:ATP binding"/>
    <property type="evidence" value="ECO:0007669"/>
    <property type="project" value="InterPro"/>
</dbReference>
<keyword evidence="5" id="KW-1185">Reference proteome</keyword>
<sequence>MSQNQLLFTPGTLWERLKQQTEYALECGALQPIPTEYEFVQQDNIRFLVRILSNLSRKDEATKQHKKKKAETGKDFNPFLPYEQDLFVADISETHLCLLNKYNVVDNHLLIVTREFEEQEDLLNLQDFQALGCCMGEFDGLAFYNAGKVAGASQRHKHLQIIPLPMVLDGERIPIERAIATATFDNGIGVTSEFPFRHALAKLDSGWINSPVDSAGEILASYFALLKAVGIEDSDEMSGKQSGNYNLLVTREWMLVVSRSHENFKSISVNSLGFAGALLVKNQEQMKIIKEHKPLNILRDVGN</sequence>
<evidence type="ECO:0000259" key="2">
    <source>
        <dbReference type="Pfam" id="PF09830"/>
    </source>
</evidence>
<dbReference type="Pfam" id="PF09830">
    <property type="entry name" value="ATP_transf"/>
    <property type="match status" value="1"/>
</dbReference>
<dbReference type="InterPro" id="IPR019200">
    <property type="entry name" value="ATP_adenylylTrfase_C"/>
</dbReference>
<dbReference type="GO" id="GO:0003877">
    <property type="term" value="F:ATP:ADP adenylyltransferase activity"/>
    <property type="evidence" value="ECO:0007669"/>
    <property type="project" value="InterPro"/>
</dbReference>
<dbReference type="Pfam" id="PF19327">
    <property type="entry name" value="Ap4A_phos_N"/>
    <property type="match status" value="1"/>
</dbReference>
<dbReference type="SUPFAM" id="SSF54197">
    <property type="entry name" value="HIT-like"/>
    <property type="match status" value="1"/>
</dbReference>
<feature type="active site" description="Nucleophile" evidence="1">
    <location>
        <position position="158"/>
    </location>
</feature>
<dbReference type="AlphaFoldDB" id="A0A3N6NWX3"/>
<dbReference type="InterPro" id="IPR036265">
    <property type="entry name" value="HIT-like_sf"/>
</dbReference>
<evidence type="ECO:0000256" key="1">
    <source>
        <dbReference type="PIRSR" id="PIRSR000846-1"/>
    </source>
</evidence>
<gene>
    <name evidence="4" type="ORF">D5R40_31485</name>
</gene>
<evidence type="ECO:0000313" key="4">
    <source>
        <dbReference type="EMBL" id="RQH21586.1"/>
    </source>
</evidence>
<dbReference type="RefSeq" id="WP_124143396.1">
    <property type="nucleotide sequence ID" value="NZ_CAWOKI010000341.1"/>
</dbReference>
<feature type="domain" description="Ap4A phosphorylase 1/2 N-terminal" evidence="3">
    <location>
        <begin position="4"/>
        <end position="180"/>
    </location>
</feature>
<dbReference type="EMBL" id="RCBY01000391">
    <property type="protein sequence ID" value="RQH21586.1"/>
    <property type="molecule type" value="Genomic_DNA"/>
</dbReference>
<evidence type="ECO:0000259" key="3">
    <source>
        <dbReference type="Pfam" id="PF19327"/>
    </source>
</evidence>
<protein>
    <submittedName>
        <fullName evidence="4">Phosphorylase</fullName>
    </submittedName>
</protein>
<dbReference type="Gene3D" id="3.30.428.70">
    <property type="match status" value="1"/>
</dbReference>
<accession>A0A3N6NWX3</accession>
<evidence type="ECO:0000313" key="5">
    <source>
        <dbReference type="Proteomes" id="UP000269154"/>
    </source>
</evidence>
<dbReference type="PANTHER" id="PTHR38420">
    <property type="entry name" value="AP-4-A PHOSPHORYLASE II"/>
    <property type="match status" value="1"/>
</dbReference>
<reference evidence="4 5" key="1">
    <citation type="journal article" date="2018" name="ACS Chem. Biol.">
        <title>Ketoreductase domain dysfunction expands chemodiversity: malyngamide biosynthesis in the cyanobacterium Okeania hirsuta.</title>
        <authorList>
            <person name="Moss N.A."/>
            <person name="Leao T."/>
            <person name="Rankin M."/>
            <person name="McCullough T.M."/>
            <person name="Qu P."/>
            <person name="Korobeynikov A."/>
            <person name="Smith J.L."/>
            <person name="Gerwick L."/>
            <person name="Gerwick W.H."/>
        </authorList>
    </citation>
    <scope>NUCLEOTIDE SEQUENCE [LARGE SCALE GENOMIC DNA]</scope>
    <source>
        <strain evidence="4 5">PAB10Feb10-1</strain>
    </source>
</reference>
<dbReference type="Proteomes" id="UP000269154">
    <property type="component" value="Unassembled WGS sequence"/>
</dbReference>
<dbReference type="OrthoDB" id="421767at2"/>
<organism evidence="4 5">
    <name type="scientific">Okeania hirsuta</name>
    <dbReference type="NCBI Taxonomy" id="1458930"/>
    <lineage>
        <taxon>Bacteria</taxon>
        <taxon>Bacillati</taxon>
        <taxon>Cyanobacteriota</taxon>
        <taxon>Cyanophyceae</taxon>
        <taxon>Oscillatoriophycideae</taxon>
        <taxon>Oscillatoriales</taxon>
        <taxon>Microcoleaceae</taxon>
        <taxon>Okeania</taxon>
    </lineage>
</organism>
<comment type="caution">
    <text evidence="4">The sequence shown here is derived from an EMBL/GenBank/DDBJ whole genome shotgun (WGS) entry which is preliminary data.</text>
</comment>
<dbReference type="GO" id="GO:0009117">
    <property type="term" value="P:nucleotide metabolic process"/>
    <property type="evidence" value="ECO:0007669"/>
    <property type="project" value="InterPro"/>
</dbReference>
<dbReference type="PIRSF" id="PIRSF000846">
    <property type="entry name" value="ATP_adenylyltr"/>
    <property type="match status" value="1"/>
</dbReference>
<dbReference type="InterPro" id="IPR043171">
    <property type="entry name" value="Ap4A_phos1/2-like"/>
</dbReference>
<dbReference type="InterPro" id="IPR009163">
    <property type="entry name" value="Ap4A_phos1/2"/>
</dbReference>
<proteinExistence type="predicted"/>
<name>A0A3N6NWX3_9CYAN</name>
<dbReference type="InterPro" id="IPR045759">
    <property type="entry name" value="Ap4A_phos1/2_N"/>
</dbReference>
<dbReference type="PANTHER" id="PTHR38420:SF1">
    <property type="entry name" value="PUTATIVE (AFU_ORTHOLOGUE AFUA_5G14690)-RELATED"/>
    <property type="match status" value="1"/>
</dbReference>
<feature type="domain" description="ATP adenylyltransferase C-terminal" evidence="2">
    <location>
        <begin position="193"/>
        <end position="302"/>
    </location>
</feature>